<dbReference type="GO" id="GO:0009306">
    <property type="term" value="P:protein secretion"/>
    <property type="evidence" value="ECO:0007669"/>
    <property type="project" value="InterPro"/>
</dbReference>
<evidence type="ECO:0000256" key="9">
    <source>
        <dbReference type="RuleBase" id="RU003923"/>
    </source>
</evidence>
<keyword evidence="5" id="KW-0997">Cell inner membrane</keyword>
<dbReference type="Gene3D" id="1.20.81.30">
    <property type="entry name" value="Type II secretion system (T2SS), domain F"/>
    <property type="match status" value="2"/>
</dbReference>
<dbReference type="PROSITE" id="PS00874">
    <property type="entry name" value="T2SP_F"/>
    <property type="match status" value="1"/>
</dbReference>
<proteinExistence type="inferred from homology"/>
<comment type="caution">
    <text evidence="12">The sequence shown here is derived from an EMBL/GenBank/DDBJ whole genome shotgun (WGS) entry which is preliminary data.</text>
</comment>
<feature type="transmembrane region" description="Helical" evidence="10">
    <location>
        <begin position="213"/>
        <end position="234"/>
    </location>
</feature>
<comment type="similarity">
    <text evidence="2 9">Belongs to the GSP F family.</text>
</comment>
<dbReference type="PANTHER" id="PTHR30012:SF0">
    <property type="entry name" value="TYPE II SECRETION SYSTEM PROTEIN F-RELATED"/>
    <property type="match status" value="1"/>
</dbReference>
<dbReference type="Proteomes" id="UP000190140">
    <property type="component" value="Unassembled WGS sequence"/>
</dbReference>
<keyword evidence="7 10" id="KW-1133">Transmembrane helix</keyword>
<feature type="domain" description="Type II secretion system protein GspF" evidence="11">
    <location>
        <begin position="270"/>
        <end position="392"/>
    </location>
</feature>
<dbReference type="InterPro" id="IPR003004">
    <property type="entry name" value="GspF/PilC"/>
</dbReference>
<dbReference type="STRING" id="29349.CLOTH_07350"/>
<dbReference type="PRINTS" id="PR00812">
    <property type="entry name" value="BCTERIALGSPF"/>
</dbReference>
<evidence type="ECO:0000256" key="3">
    <source>
        <dbReference type="ARBA" id="ARBA00022448"/>
    </source>
</evidence>
<evidence type="ECO:0000256" key="5">
    <source>
        <dbReference type="ARBA" id="ARBA00022519"/>
    </source>
</evidence>
<evidence type="ECO:0000256" key="1">
    <source>
        <dbReference type="ARBA" id="ARBA00004429"/>
    </source>
</evidence>
<feature type="transmembrane region" description="Helical" evidence="10">
    <location>
        <begin position="171"/>
        <end position="193"/>
    </location>
</feature>
<keyword evidence="13" id="KW-1185">Reference proteome</keyword>
<keyword evidence="4" id="KW-1003">Cell membrane</keyword>
<keyword evidence="6 9" id="KW-0812">Transmembrane</keyword>
<feature type="transmembrane region" description="Helical" evidence="10">
    <location>
        <begin position="373"/>
        <end position="394"/>
    </location>
</feature>
<evidence type="ECO:0000256" key="8">
    <source>
        <dbReference type="ARBA" id="ARBA00023136"/>
    </source>
</evidence>
<dbReference type="InterPro" id="IPR001992">
    <property type="entry name" value="T2SS_GspF/T4SS_PilC_CS"/>
</dbReference>
<evidence type="ECO:0000313" key="13">
    <source>
        <dbReference type="Proteomes" id="UP000190140"/>
    </source>
</evidence>
<dbReference type="EMBL" id="MZGW01000002">
    <property type="protein sequence ID" value="OPJ56331.1"/>
    <property type="molecule type" value="Genomic_DNA"/>
</dbReference>
<protein>
    <submittedName>
        <fullName evidence="12">Type II secretion system protein F</fullName>
    </submittedName>
</protein>
<dbReference type="PANTHER" id="PTHR30012">
    <property type="entry name" value="GENERAL SECRETION PATHWAY PROTEIN"/>
    <property type="match status" value="1"/>
</dbReference>
<gene>
    <name evidence="12" type="primary">epsF</name>
    <name evidence="12" type="ORF">CLOTH_07350</name>
</gene>
<evidence type="ECO:0000256" key="7">
    <source>
        <dbReference type="ARBA" id="ARBA00022989"/>
    </source>
</evidence>
<dbReference type="InterPro" id="IPR018076">
    <property type="entry name" value="T2SS_GspF_dom"/>
</dbReference>
<accession>A0A1V4I8M5</accession>
<feature type="domain" description="Type II secretion system protein GspF" evidence="11">
    <location>
        <begin position="67"/>
        <end position="190"/>
    </location>
</feature>
<sequence>MPIYKYKGINELGQKIQSTVYANDENEVLDIIRKGNYYPIEIKRVRELEIRNLLHIKKVKIKDIAIFCRQLYTLLNSGITIITCLDILRVQTENKYLKSSISECYEEVQKGISFSESLRKNSDIFPNLLINMVEVGEISGNLDVIMNRMAVYYEKENKIYTKIKGAMTYPIILSIVSAIVVAFLLTFVLPTFVAMFESAGAALPMPTRILLNISYLVTKFWYLVVLILIIIIYISKRIIQNEKISYVLDKLKFKIPIIKDLMVKIITSRFSRSLAILISSGVPLIRSLEIVSNIVGNKFVSDGIDKSREDVLKGISLADPIEEIGIFPPMVVHMIRIGEESGVLDEILDKTSDFYDDEVESAFQKITTLVEPLMIVIMSIIVGFIVIAIVLPMFDMINTVQY</sequence>
<dbReference type="OrthoDB" id="9805682at2"/>
<comment type="subcellular location">
    <subcellularLocation>
        <location evidence="1">Cell inner membrane</location>
        <topology evidence="1">Multi-pass membrane protein</topology>
    </subcellularLocation>
    <subcellularLocation>
        <location evidence="9">Cell membrane</location>
        <topology evidence="9">Multi-pass membrane protein</topology>
    </subcellularLocation>
</comment>
<evidence type="ECO:0000256" key="10">
    <source>
        <dbReference type="SAM" id="Phobius"/>
    </source>
</evidence>
<reference evidence="12 13" key="1">
    <citation type="submission" date="2017-03" db="EMBL/GenBank/DDBJ databases">
        <title>Genome sequence of Clostridium thermoalcaliphilum DSM 7309.</title>
        <authorList>
            <person name="Poehlein A."/>
            <person name="Daniel R."/>
        </authorList>
    </citation>
    <scope>NUCLEOTIDE SEQUENCE [LARGE SCALE GENOMIC DNA]</scope>
    <source>
        <strain evidence="12 13">DSM 7309</strain>
    </source>
</reference>
<dbReference type="AlphaFoldDB" id="A0A1V4I8M5"/>
<dbReference type="InterPro" id="IPR042094">
    <property type="entry name" value="T2SS_GspF_sf"/>
</dbReference>
<keyword evidence="3 9" id="KW-0813">Transport</keyword>
<evidence type="ECO:0000313" key="12">
    <source>
        <dbReference type="EMBL" id="OPJ56331.1"/>
    </source>
</evidence>
<name>A0A1V4I8M5_9FIRM</name>
<dbReference type="RefSeq" id="WP_079411339.1">
    <property type="nucleotide sequence ID" value="NZ_MZGW01000002.1"/>
</dbReference>
<dbReference type="GO" id="GO:0005886">
    <property type="term" value="C:plasma membrane"/>
    <property type="evidence" value="ECO:0007669"/>
    <property type="project" value="UniProtKB-SubCell"/>
</dbReference>
<evidence type="ECO:0000259" key="11">
    <source>
        <dbReference type="Pfam" id="PF00482"/>
    </source>
</evidence>
<dbReference type="Pfam" id="PF00482">
    <property type="entry name" value="T2SSF"/>
    <property type="match status" value="2"/>
</dbReference>
<organism evidence="12 13">
    <name type="scientific">Alkalithermobacter paradoxus</name>
    <dbReference type="NCBI Taxonomy" id="29349"/>
    <lineage>
        <taxon>Bacteria</taxon>
        <taxon>Bacillati</taxon>
        <taxon>Bacillota</taxon>
        <taxon>Clostridia</taxon>
        <taxon>Peptostreptococcales</taxon>
        <taxon>Tepidibacteraceae</taxon>
        <taxon>Alkalithermobacter</taxon>
    </lineage>
</organism>
<dbReference type="FunFam" id="1.20.81.30:FF:000001">
    <property type="entry name" value="Type II secretion system protein F"/>
    <property type="match status" value="2"/>
</dbReference>
<evidence type="ECO:0000256" key="2">
    <source>
        <dbReference type="ARBA" id="ARBA00005745"/>
    </source>
</evidence>
<keyword evidence="8 10" id="KW-0472">Membrane</keyword>
<evidence type="ECO:0000256" key="6">
    <source>
        <dbReference type="ARBA" id="ARBA00022692"/>
    </source>
</evidence>
<evidence type="ECO:0000256" key="4">
    <source>
        <dbReference type="ARBA" id="ARBA00022475"/>
    </source>
</evidence>